<dbReference type="WBParaSite" id="TCNE_0001848701-mRNA-1">
    <property type="protein sequence ID" value="TCNE_0001848701-mRNA-1"/>
    <property type="gene ID" value="TCNE_0001848701"/>
</dbReference>
<reference evidence="3" key="1">
    <citation type="submission" date="2016-06" db="UniProtKB">
        <authorList>
            <consortium name="WormBaseParasite"/>
        </authorList>
    </citation>
    <scope>IDENTIFICATION</scope>
</reference>
<accession>A0A183VCL3</accession>
<proteinExistence type="predicted"/>
<gene>
    <name evidence="1" type="ORF">TCNE_LOCUS18483</name>
</gene>
<reference evidence="1 2" key="2">
    <citation type="submission" date="2018-11" db="EMBL/GenBank/DDBJ databases">
        <authorList>
            <consortium name="Pathogen Informatics"/>
        </authorList>
    </citation>
    <scope>NUCLEOTIDE SEQUENCE [LARGE SCALE GENOMIC DNA]</scope>
</reference>
<evidence type="ECO:0000313" key="2">
    <source>
        <dbReference type="Proteomes" id="UP000050794"/>
    </source>
</evidence>
<dbReference type="AlphaFoldDB" id="A0A183VCL3"/>
<name>A0A183VCL3_TOXCA</name>
<evidence type="ECO:0000313" key="1">
    <source>
        <dbReference type="EMBL" id="VDM49804.1"/>
    </source>
</evidence>
<sequence>MAKACRKHTIKVSSTQQAPLTTISGNLVNADEKFNTREKELAKNFTTKRMNPPNRRNHRATCTLRSNRKRTIEANRDADFIHVIIEQAGYAIVFLCIEIAEPVVLFYTRVYWR</sequence>
<protein>
    <submittedName>
        <fullName evidence="3">Transmembrane protein</fullName>
    </submittedName>
</protein>
<organism evidence="2 3">
    <name type="scientific">Toxocara canis</name>
    <name type="common">Canine roundworm</name>
    <dbReference type="NCBI Taxonomy" id="6265"/>
    <lineage>
        <taxon>Eukaryota</taxon>
        <taxon>Metazoa</taxon>
        <taxon>Ecdysozoa</taxon>
        <taxon>Nematoda</taxon>
        <taxon>Chromadorea</taxon>
        <taxon>Rhabditida</taxon>
        <taxon>Spirurina</taxon>
        <taxon>Ascaridomorpha</taxon>
        <taxon>Ascaridoidea</taxon>
        <taxon>Toxocaridae</taxon>
        <taxon>Toxocara</taxon>
    </lineage>
</organism>
<dbReference type="Proteomes" id="UP000050794">
    <property type="component" value="Unassembled WGS sequence"/>
</dbReference>
<evidence type="ECO:0000313" key="3">
    <source>
        <dbReference type="WBParaSite" id="TCNE_0001848701-mRNA-1"/>
    </source>
</evidence>
<keyword evidence="2" id="KW-1185">Reference proteome</keyword>
<dbReference type="EMBL" id="UYWY01025576">
    <property type="protein sequence ID" value="VDM49804.1"/>
    <property type="molecule type" value="Genomic_DNA"/>
</dbReference>